<accession>A0ABM1QE88</accession>
<reference evidence="4" key="2">
    <citation type="submission" date="2025-08" db="UniProtKB">
        <authorList>
            <consortium name="RefSeq"/>
        </authorList>
    </citation>
    <scope>IDENTIFICATION</scope>
    <source>
        <tissue evidence="4">Leaf</tissue>
    </source>
</reference>
<dbReference type="Pfam" id="PF08268">
    <property type="entry name" value="FBA_3"/>
    <property type="match status" value="1"/>
</dbReference>
<dbReference type="InterPro" id="IPR036047">
    <property type="entry name" value="F-box-like_dom_sf"/>
</dbReference>
<keyword evidence="3" id="KW-1185">Reference proteome</keyword>
<dbReference type="Pfam" id="PF00646">
    <property type="entry name" value="F-box"/>
    <property type="match status" value="1"/>
</dbReference>
<feature type="domain" description="F-box associated beta-propeller type 3" evidence="2">
    <location>
        <begin position="45"/>
        <end position="348"/>
    </location>
</feature>
<dbReference type="NCBIfam" id="TIGR01640">
    <property type="entry name" value="F_box_assoc_1"/>
    <property type="match status" value="1"/>
</dbReference>
<organism evidence="3 4">
    <name type="scientific">Camelina sativa</name>
    <name type="common">False flax</name>
    <name type="synonym">Myagrum sativum</name>
    <dbReference type="NCBI Taxonomy" id="90675"/>
    <lineage>
        <taxon>Eukaryota</taxon>
        <taxon>Viridiplantae</taxon>
        <taxon>Streptophyta</taxon>
        <taxon>Embryophyta</taxon>
        <taxon>Tracheophyta</taxon>
        <taxon>Spermatophyta</taxon>
        <taxon>Magnoliopsida</taxon>
        <taxon>eudicotyledons</taxon>
        <taxon>Gunneridae</taxon>
        <taxon>Pentapetalae</taxon>
        <taxon>rosids</taxon>
        <taxon>malvids</taxon>
        <taxon>Brassicales</taxon>
        <taxon>Brassicaceae</taxon>
        <taxon>Camelineae</taxon>
        <taxon>Camelina</taxon>
    </lineage>
</organism>
<sequence length="369" mass="41911">MEILKRLPVKTLARFLSVSKLWTSIIRGRVFMKLFLTESSSRPGRLFFTFLREDDCFTFSWLQSQNPGEASYLFTHPACEYSINSSSVHGLFCYGTASASALVVYNPTTRRSITLPELDPQSLVMKHFLCYDPIGCVYKVLCLTVPRLILQETKPVDVEHVLQVLTLGNGNNSWKVIEDPYDHFPIFSHICINGVLYYEATTDSKEASVMSFDVRSEKFDLFKAPGDADGVLGCLSTMTRYQGKLAILSTEISANGSMVLWVLEDSLKHEWSKKVFVLPSSWTSHLAHCPLDLHRFVNVTDAGEFILAPMPLLISPYYVLYYDPKKNTVRKVVVEGFQGHRRKLLGGNKGKYCFLFHLFSTEVESLMFM</sequence>
<evidence type="ECO:0000259" key="1">
    <source>
        <dbReference type="Pfam" id="PF00646"/>
    </source>
</evidence>
<evidence type="ECO:0000313" key="3">
    <source>
        <dbReference type="Proteomes" id="UP000694864"/>
    </source>
</evidence>
<feature type="domain" description="F-box" evidence="1">
    <location>
        <begin position="2"/>
        <end position="31"/>
    </location>
</feature>
<dbReference type="SUPFAM" id="SSF81383">
    <property type="entry name" value="F-box domain"/>
    <property type="match status" value="1"/>
</dbReference>
<name>A0ABM1QE88_CAMSA</name>
<proteinExistence type="predicted"/>
<reference evidence="3" key="1">
    <citation type="journal article" date="2014" name="Nat. Commun.">
        <title>The emerging biofuel crop Camelina sativa retains a highly undifferentiated hexaploid genome structure.</title>
        <authorList>
            <person name="Kagale S."/>
            <person name="Koh C."/>
            <person name="Nixon J."/>
            <person name="Bollina V."/>
            <person name="Clarke W.E."/>
            <person name="Tuteja R."/>
            <person name="Spillane C."/>
            <person name="Robinson S.J."/>
            <person name="Links M.G."/>
            <person name="Clarke C."/>
            <person name="Higgins E.E."/>
            <person name="Huebert T."/>
            <person name="Sharpe A.G."/>
            <person name="Parkin I.A."/>
        </authorList>
    </citation>
    <scope>NUCLEOTIDE SEQUENCE [LARGE SCALE GENOMIC DNA]</scope>
    <source>
        <strain evidence="3">cv. DH55</strain>
    </source>
</reference>
<evidence type="ECO:0000313" key="4">
    <source>
        <dbReference type="RefSeq" id="XP_019085076.1"/>
    </source>
</evidence>
<gene>
    <name evidence="4" type="primary">LOC109126267</name>
</gene>
<dbReference type="RefSeq" id="XP_019085076.1">
    <property type="nucleotide sequence ID" value="XM_019229531.1"/>
</dbReference>
<dbReference type="GeneID" id="109126267"/>
<dbReference type="InterPro" id="IPR001810">
    <property type="entry name" value="F-box_dom"/>
</dbReference>
<dbReference type="PANTHER" id="PTHR31111">
    <property type="entry name" value="BNAA05G37150D PROTEIN-RELATED"/>
    <property type="match status" value="1"/>
</dbReference>
<protein>
    <submittedName>
        <fullName evidence="4">F-box protein At5g44220</fullName>
    </submittedName>
</protein>
<dbReference type="Proteomes" id="UP000694864">
    <property type="component" value="Chromosome 9"/>
</dbReference>
<dbReference type="InterPro" id="IPR017451">
    <property type="entry name" value="F-box-assoc_interact_dom"/>
</dbReference>
<evidence type="ECO:0000259" key="2">
    <source>
        <dbReference type="Pfam" id="PF08268"/>
    </source>
</evidence>
<dbReference type="InterPro" id="IPR013187">
    <property type="entry name" value="F-box-assoc_dom_typ3"/>
</dbReference>
<dbReference type="PANTHER" id="PTHR31111:SF106">
    <property type="entry name" value="F-BOX ASSOCIATED UBIQUITINATION EFFECTOR FAMILY PROTEIN"/>
    <property type="match status" value="1"/>
</dbReference>